<dbReference type="SUPFAM" id="SSF48452">
    <property type="entry name" value="TPR-like"/>
    <property type="match status" value="1"/>
</dbReference>
<dbReference type="InterPro" id="IPR001173">
    <property type="entry name" value="Glyco_trans_2-like"/>
</dbReference>
<proteinExistence type="predicted"/>
<organism evidence="3 4">
    <name type="scientific">Paenibacillus montaniterrae</name>
    <dbReference type="NCBI Taxonomy" id="429341"/>
    <lineage>
        <taxon>Bacteria</taxon>
        <taxon>Bacillati</taxon>
        <taxon>Bacillota</taxon>
        <taxon>Bacilli</taxon>
        <taxon>Bacillales</taxon>
        <taxon>Paenibacillaceae</taxon>
        <taxon>Paenibacillus</taxon>
    </lineage>
</organism>
<dbReference type="InterPro" id="IPR011990">
    <property type="entry name" value="TPR-like_helical_dom_sf"/>
</dbReference>
<keyword evidence="3" id="KW-0808">Transferase</keyword>
<feature type="domain" description="Glycosyltransferase 2-like" evidence="2">
    <location>
        <begin position="10"/>
        <end position="119"/>
    </location>
</feature>
<comment type="caution">
    <text evidence="3">The sequence shown here is derived from an EMBL/GenBank/DDBJ whole genome shotgun (WGS) entry which is preliminary data.</text>
</comment>
<name>A0A920CWB1_9BACL</name>
<dbReference type="Gene3D" id="1.25.40.10">
    <property type="entry name" value="Tetratricopeptide repeat domain"/>
    <property type="match status" value="1"/>
</dbReference>
<evidence type="ECO:0000313" key="4">
    <source>
        <dbReference type="Proteomes" id="UP000683139"/>
    </source>
</evidence>
<protein>
    <submittedName>
        <fullName evidence="3">Glycosyl transferase family protein</fullName>
    </submittedName>
</protein>
<sequence>MQYSSLVTVSVIIPIHNGAEFIEQCLESVLKQKENIHEIIVVNDGSTDGTSDILKRYSDQIKIVSFNQKRGVSVSRNNGVILSQSDWILFLDADDILSDDFVKKYIFTLNKEPNDTILVYSKAIEITKEGNITNIIYEGFDMLNGTAFGHEIVRNRILLTGTMVKRDLFLNVGGFNETLTHGEDWDLWLRLSKYGAFKYASTTVVFIRRHESNSSAKLNRMLEAEKTIIKQYSLREIKYSISKRKLSELDNISDYLFLLLKIEEYKLCKDELNEYLNNSQQSDILLFVDALIHWNEQNWIQAKESLFLAISYKIKAEYHNNLGAIFLVEKEFDKAKTQFEAALSIHANYLDAAYNLDLAKSQTSDLKQIRITSRPLRKNLTSYSSF</sequence>
<dbReference type="Gene3D" id="3.90.550.10">
    <property type="entry name" value="Spore Coat Polysaccharide Biosynthesis Protein SpsA, Chain A"/>
    <property type="match status" value="1"/>
</dbReference>
<dbReference type="RefSeq" id="WP_213519758.1">
    <property type="nucleotide sequence ID" value="NZ_BOSE01000012.1"/>
</dbReference>
<dbReference type="Proteomes" id="UP000683139">
    <property type="component" value="Unassembled WGS sequence"/>
</dbReference>
<dbReference type="InterPro" id="IPR050834">
    <property type="entry name" value="Glycosyltransf_2"/>
</dbReference>
<dbReference type="SUPFAM" id="SSF53448">
    <property type="entry name" value="Nucleotide-diphospho-sugar transferases"/>
    <property type="match status" value="1"/>
</dbReference>
<accession>A0A920CWB1</accession>
<dbReference type="InterPro" id="IPR029044">
    <property type="entry name" value="Nucleotide-diphossugar_trans"/>
</dbReference>
<dbReference type="SMART" id="SM00028">
    <property type="entry name" value="TPR"/>
    <property type="match status" value="1"/>
</dbReference>
<gene>
    <name evidence="3" type="ORF">J40TS1_47440</name>
</gene>
<dbReference type="PROSITE" id="PS50005">
    <property type="entry name" value="TPR"/>
    <property type="match status" value="1"/>
</dbReference>
<feature type="repeat" description="TPR" evidence="1">
    <location>
        <begin position="316"/>
        <end position="349"/>
    </location>
</feature>
<dbReference type="EMBL" id="BOSE01000012">
    <property type="protein sequence ID" value="GIP19102.1"/>
    <property type="molecule type" value="Genomic_DNA"/>
</dbReference>
<reference evidence="3" key="1">
    <citation type="submission" date="2021-03" db="EMBL/GenBank/DDBJ databases">
        <title>Antimicrobial resistance genes in bacteria isolated from Japanese honey, and their potential for conferring macrolide and lincosamide resistance in the American foulbrood pathogen Paenibacillus larvae.</title>
        <authorList>
            <person name="Okamoto M."/>
            <person name="Kumagai M."/>
            <person name="Kanamori H."/>
            <person name="Takamatsu D."/>
        </authorList>
    </citation>
    <scope>NUCLEOTIDE SEQUENCE</scope>
    <source>
        <strain evidence="3">J40TS1</strain>
    </source>
</reference>
<keyword evidence="4" id="KW-1185">Reference proteome</keyword>
<dbReference type="InterPro" id="IPR019734">
    <property type="entry name" value="TPR_rpt"/>
</dbReference>
<dbReference type="AlphaFoldDB" id="A0A920CWB1"/>
<evidence type="ECO:0000259" key="2">
    <source>
        <dbReference type="Pfam" id="PF00535"/>
    </source>
</evidence>
<dbReference type="PANTHER" id="PTHR43685:SF2">
    <property type="entry name" value="GLYCOSYLTRANSFERASE 2-LIKE DOMAIN-CONTAINING PROTEIN"/>
    <property type="match status" value="1"/>
</dbReference>
<dbReference type="GO" id="GO:0016740">
    <property type="term" value="F:transferase activity"/>
    <property type="evidence" value="ECO:0007669"/>
    <property type="project" value="UniProtKB-KW"/>
</dbReference>
<keyword evidence="1" id="KW-0802">TPR repeat</keyword>
<evidence type="ECO:0000256" key="1">
    <source>
        <dbReference type="PROSITE-ProRule" id="PRU00339"/>
    </source>
</evidence>
<evidence type="ECO:0000313" key="3">
    <source>
        <dbReference type="EMBL" id="GIP19102.1"/>
    </source>
</evidence>
<dbReference type="Pfam" id="PF00535">
    <property type="entry name" value="Glycos_transf_2"/>
    <property type="match status" value="1"/>
</dbReference>
<dbReference type="PANTHER" id="PTHR43685">
    <property type="entry name" value="GLYCOSYLTRANSFERASE"/>
    <property type="match status" value="1"/>
</dbReference>